<evidence type="ECO:0000256" key="2">
    <source>
        <dbReference type="ARBA" id="ARBA00022771"/>
    </source>
</evidence>
<keyword evidence="2 4" id="KW-0863">Zinc-finger</keyword>
<feature type="domain" description="B box-type" evidence="6">
    <location>
        <begin position="83"/>
        <end position="123"/>
    </location>
</feature>
<dbReference type="PANTHER" id="PTHR47156:SF10">
    <property type="entry name" value="E3 UBIQUITIN-PROTEIN LIGASE TRIM-21-RELATED"/>
    <property type="match status" value="1"/>
</dbReference>
<accession>A0A979FXD3</accession>
<dbReference type="InterPro" id="IPR013083">
    <property type="entry name" value="Znf_RING/FYVE/PHD"/>
</dbReference>
<dbReference type="InterPro" id="IPR052667">
    <property type="entry name" value="E3_ubiquitin-ligase_RING"/>
</dbReference>
<dbReference type="SUPFAM" id="SSF57845">
    <property type="entry name" value="B-box zinc-binding domain"/>
    <property type="match status" value="1"/>
</dbReference>
<dbReference type="PANTHER" id="PTHR47156">
    <property type="entry name" value="PROTEIN CBG20824"/>
    <property type="match status" value="1"/>
</dbReference>
<dbReference type="PROSITE" id="PS00518">
    <property type="entry name" value="ZF_RING_1"/>
    <property type="match status" value="1"/>
</dbReference>
<dbReference type="PROSITE" id="PS50119">
    <property type="entry name" value="ZF_BBOX"/>
    <property type="match status" value="1"/>
</dbReference>
<evidence type="ECO:0000256" key="4">
    <source>
        <dbReference type="PROSITE-ProRule" id="PRU00024"/>
    </source>
</evidence>
<evidence type="ECO:0000313" key="7">
    <source>
        <dbReference type="Proteomes" id="UP000694843"/>
    </source>
</evidence>
<dbReference type="SMART" id="SM00184">
    <property type="entry name" value="RING"/>
    <property type="match status" value="1"/>
</dbReference>
<evidence type="ECO:0000259" key="5">
    <source>
        <dbReference type="PROSITE" id="PS50089"/>
    </source>
</evidence>
<gene>
    <name evidence="8" type="primary">LOC125179297</name>
</gene>
<dbReference type="InterPro" id="IPR000315">
    <property type="entry name" value="Znf_B-box"/>
</dbReference>
<dbReference type="GO" id="GO:0008270">
    <property type="term" value="F:zinc ion binding"/>
    <property type="evidence" value="ECO:0007669"/>
    <property type="project" value="UniProtKB-KW"/>
</dbReference>
<evidence type="ECO:0000259" key="6">
    <source>
        <dbReference type="PROSITE" id="PS50119"/>
    </source>
</evidence>
<organism evidence="7 8">
    <name type="scientific">Hyalella azteca</name>
    <name type="common">Amphipod</name>
    <dbReference type="NCBI Taxonomy" id="294128"/>
    <lineage>
        <taxon>Eukaryota</taxon>
        <taxon>Metazoa</taxon>
        <taxon>Ecdysozoa</taxon>
        <taxon>Arthropoda</taxon>
        <taxon>Crustacea</taxon>
        <taxon>Multicrustacea</taxon>
        <taxon>Malacostraca</taxon>
        <taxon>Eumalacostraca</taxon>
        <taxon>Peracarida</taxon>
        <taxon>Amphipoda</taxon>
        <taxon>Senticaudata</taxon>
        <taxon>Talitrida</taxon>
        <taxon>Talitroidea</taxon>
        <taxon>Hyalellidae</taxon>
        <taxon>Hyalella</taxon>
    </lineage>
</organism>
<proteinExistence type="predicted"/>
<dbReference type="RefSeq" id="XP_047740845.1">
    <property type="nucleotide sequence ID" value="XM_047884889.1"/>
</dbReference>
<dbReference type="Pfam" id="PF00643">
    <property type="entry name" value="zf-B_box"/>
    <property type="match status" value="1"/>
</dbReference>
<dbReference type="SUPFAM" id="SSF57850">
    <property type="entry name" value="RING/U-box"/>
    <property type="match status" value="1"/>
</dbReference>
<feature type="domain" description="RING-type" evidence="5">
    <location>
        <begin position="8"/>
        <end position="52"/>
    </location>
</feature>
<protein>
    <submittedName>
        <fullName evidence="8">E3 ubiquitin-protein ligase TRIM31-like</fullName>
    </submittedName>
</protein>
<dbReference type="GeneID" id="125179297"/>
<keyword evidence="7" id="KW-1185">Reference proteome</keyword>
<dbReference type="InterPro" id="IPR001841">
    <property type="entry name" value="Znf_RING"/>
</dbReference>
<reference evidence="8" key="1">
    <citation type="submission" date="2025-08" db="UniProtKB">
        <authorList>
            <consortium name="RefSeq"/>
        </authorList>
    </citation>
    <scope>IDENTIFICATION</scope>
    <source>
        <tissue evidence="8">Whole organism</tissue>
    </source>
</reference>
<keyword evidence="1" id="KW-0479">Metal-binding</keyword>
<dbReference type="PROSITE" id="PS50089">
    <property type="entry name" value="ZF_RING_2"/>
    <property type="match status" value="1"/>
</dbReference>
<dbReference type="Gene3D" id="3.30.160.60">
    <property type="entry name" value="Classic Zinc Finger"/>
    <property type="match status" value="1"/>
</dbReference>
<dbReference type="OrthoDB" id="6329076at2759"/>
<dbReference type="KEGG" id="hazt:125179297"/>
<dbReference type="InterPro" id="IPR027370">
    <property type="entry name" value="Znf-RING_euk"/>
</dbReference>
<keyword evidence="3" id="KW-0862">Zinc</keyword>
<dbReference type="Gene3D" id="3.30.40.10">
    <property type="entry name" value="Zinc/RING finger domain, C3HC4 (zinc finger)"/>
    <property type="match status" value="1"/>
</dbReference>
<evidence type="ECO:0000313" key="8">
    <source>
        <dbReference type="RefSeq" id="XP_047740845.1"/>
    </source>
</evidence>
<dbReference type="OMA" id="CITESHN"/>
<dbReference type="Pfam" id="PF13445">
    <property type="entry name" value="zf-RING_UBOX"/>
    <property type="match status" value="1"/>
</dbReference>
<evidence type="ECO:0000256" key="1">
    <source>
        <dbReference type="ARBA" id="ARBA00022723"/>
    </source>
</evidence>
<dbReference type="Proteomes" id="UP000694843">
    <property type="component" value="Unplaced"/>
</dbReference>
<sequence length="240" mass="27101">MATAMAVCEICDEDFDTEDHKPMCLTCGHTYCVSCITSLSTVHGAKSCPKCRKKIRKPTNELLVNYSLIPSKNKACKQKKKTESKPLCSQHDRQLDYLCVSCIKFVCFTCTRGIHGEHKIEVVNNLLQNADADSKAKIQSAIVEKIKRLKKNLQVSQTLISDIIQLRADVDEWNDFLEDQIRSTKSDLMAWNALASSVGKKNSVECEEILQRLTSEPSENKLPEIKRQLSRILRNVTPTV</sequence>
<name>A0A979FXD3_HYAAZ</name>
<dbReference type="SMART" id="SM00336">
    <property type="entry name" value="BBOX"/>
    <property type="match status" value="1"/>
</dbReference>
<dbReference type="AlphaFoldDB" id="A0A979FXD3"/>
<evidence type="ECO:0000256" key="3">
    <source>
        <dbReference type="ARBA" id="ARBA00022833"/>
    </source>
</evidence>
<dbReference type="InterPro" id="IPR017907">
    <property type="entry name" value="Znf_RING_CS"/>
</dbReference>